<keyword evidence="2" id="KW-1185">Reference proteome</keyword>
<evidence type="ECO:0000313" key="2">
    <source>
        <dbReference type="Proteomes" id="UP001281761"/>
    </source>
</evidence>
<reference evidence="1 2" key="1">
    <citation type="journal article" date="2022" name="bioRxiv">
        <title>Genomics of Preaxostyla Flagellates Illuminates Evolutionary Transitions and the Path Towards Mitochondrial Loss.</title>
        <authorList>
            <person name="Novak L.V.F."/>
            <person name="Treitli S.C."/>
            <person name="Pyrih J."/>
            <person name="Halakuc P."/>
            <person name="Pipaliya S.V."/>
            <person name="Vacek V."/>
            <person name="Brzon O."/>
            <person name="Soukal P."/>
            <person name="Eme L."/>
            <person name="Dacks J.B."/>
            <person name="Karnkowska A."/>
            <person name="Elias M."/>
            <person name="Hampl V."/>
        </authorList>
    </citation>
    <scope>NUCLEOTIDE SEQUENCE [LARGE SCALE GENOMIC DNA]</scope>
    <source>
        <strain evidence="1">NAU3</strain>
        <tissue evidence="1">Gut</tissue>
    </source>
</reference>
<name>A0ABQ9XNN7_9EUKA</name>
<protein>
    <submittedName>
        <fullName evidence="1">Uncharacterized protein</fullName>
    </submittedName>
</protein>
<sequence>MNDDTANSESRGRLSICGVELSMTNQHFPLGTGPLYTFHSDHVLDSVMHVETTLLSSTLVNVSSSSAFSPVKQLFGSEVSQRVVGTFVRNSTNHDSGTGMMSPNLGGNLVCLNTSFSSCIRQSNEAKDFSFENRTQTEIGRLNNVSYDVTSVTFTLCTFNTMTMSHAPAPLQGGAAIFIYATYSSLTINTCFFHKCTVTGKELIGGAVDMESYYEHKQPFSVSDSSFSECSATKDGGSIVIAFVASTTMENCFFKHSKAENGGALWTTGSIVTLSNCAFVECSSTAGGYGAIYTYEVSRLSFSFVQFRKCSNFEYYYQYGDDVCFYCNLSSQITADMFESCDSTSGAPNVYFRYESRTDSTLIPQITSTPTIKSVDVCFDGSQATVMVEVDQAIKGTMGVLLSGSNVPRLVHVVFGKPWEESRFGTALVHSGANGILPNADYTLLNSSLATGFFIPPSVWIASAALKDWNTTEIVVKGMRLEEGVIGCWLGMKRQNGTSH</sequence>
<organism evidence="1 2">
    <name type="scientific">Blattamonas nauphoetae</name>
    <dbReference type="NCBI Taxonomy" id="2049346"/>
    <lineage>
        <taxon>Eukaryota</taxon>
        <taxon>Metamonada</taxon>
        <taxon>Preaxostyla</taxon>
        <taxon>Oxymonadida</taxon>
        <taxon>Blattamonas</taxon>
    </lineage>
</organism>
<accession>A0ABQ9XNN7</accession>
<proteinExistence type="predicted"/>
<comment type="caution">
    <text evidence="1">The sequence shown here is derived from an EMBL/GenBank/DDBJ whole genome shotgun (WGS) entry which is preliminary data.</text>
</comment>
<dbReference type="SUPFAM" id="SSF51126">
    <property type="entry name" value="Pectin lyase-like"/>
    <property type="match status" value="1"/>
</dbReference>
<evidence type="ECO:0000313" key="1">
    <source>
        <dbReference type="EMBL" id="KAK2952953.1"/>
    </source>
</evidence>
<dbReference type="EMBL" id="JARBJD010000097">
    <property type="protein sequence ID" value="KAK2952953.1"/>
    <property type="molecule type" value="Genomic_DNA"/>
</dbReference>
<dbReference type="InterPro" id="IPR011050">
    <property type="entry name" value="Pectin_lyase_fold/virulence"/>
</dbReference>
<dbReference type="Proteomes" id="UP001281761">
    <property type="component" value="Unassembled WGS sequence"/>
</dbReference>
<gene>
    <name evidence="1" type="ORF">BLNAU_12129</name>
</gene>